<feature type="domain" description="RecA family profile 1" evidence="9">
    <location>
        <begin position="39"/>
        <end position="239"/>
    </location>
</feature>
<evidence type="ECO:0000256" key="5">
    <source>
        <dbReference type="ARBA" id="ARBA00023204"/>
    </source>
</evidence>
<name>A0A9P5CFJ9_9HYPO</name>
<dbReference type="EMBL" id="QLNT01000008">
    <property type="protein sequence ID" value="KAF3072648.1"/>
    <property type="molecule type" value="Genomic_DNA"/>
</dbReference>
<dbReference type="PROSITE" id="PS50162">
    <property type="entry name" value="RECA_2"/>
    <property type="match status" value="1"/>
</dbReference>
<accession>A0A9P5CFJ9</accession>
<dbReference type="GO" id="GO:0000400">
    <property type="term" value="F:four-way junction DNA binding"/>
    <property type="evidence" value="ECO:0007669"/>
    <property type="project" value="TreeGrafter"/>
</dbReference>
<dbReference type="AlphaFoldDB" id="A0A9P5CFJ9"/>
<evidence type="ECO:0000259" key="9">
    <source>
        <dbReference type="PROSITE" id="PS50162"/>
    </source>
</evidence>
<keyword evidence="5" id="KW-0234">DNA repair</keyword>
<feature type="compositionally biased region" description="Basic and acidic residues" evidence="8">
    <location>
        <begin position="408"/>
        <end position="417"/>
    </location>
</feature>
<evidence type="ECO:0000256" key="2">
    <source>
        <dbReference type="ARBA" id="ARBA00022741"/>
    </source>
</evidence>
<dbReference type="SUPFAM" id="SSF52540">
    <property type="entry name" value="P-loop containing nucleoside triphosphate hydrolases"/>
    <property type="match status" value="1"/>
</dbReference>
<dbReference type="GO" id="GO:0033065">
    <property type="term" value="C:Rad51C-XRCC3 complex"/>
    <property type="evidence" value="ECO:0007669"/>
    <property type="project" value="TreeGrafter"/>
</dbReference>
<dbReference type="Proteomes" id="UP000801864">
    <property type="component" value="Unassembled WGS sequence"/>
</dbReference>
<dbReference type="Gene3D" id="3.40.50.300">
    <property type="entry name" value="P-loop containing nucleotide triphosphate hydrolases"/>
    <property type="match status" value="1"/>
</dbReference>
<feature type="region of interest" description="Disordered" evidence="8">
    <location>
        <begin position="332"/>
        <end position="417"/>
    </location>
</feature>
<keyword evidence="2" id="KW-0547">Nucleotide-binding</keyword>
<evidence type="ECO:0000256" key="1">
    <source>
        <dbReference type="ARBA" id="ARBA00004123"/>
    </source>
</evidence>
<dbReference type="InterPro" id="IPR013632">
    <property type="entry name" value="Rad51_C"/>
</dbReference>
<feature type="region of interest" description="Disordered" evidence="8">
    <location>
        <begin position="189"/>
        <end position="208"/>
    </location>
</feature>
<dbReference type="PANTHER" id="PTHR46239">
    <property type="entry name" value="DNA REPAIR PROTEIN RAD51 HOMOLOG 3 RAD51C"/>
    <property type="match status" value="1"/>
</dbReference>
<keyword evidence="11" id="KW-1185">Reference proteome</keyword>
<dbReference type="Pfam" id="PF08423">
    <property type="entry name" value="Rad51"/>
    <property type="match status" value="1"/>
</dbReference>
<keyword evidence="6" id="KW-0539">Nucleus</keyword>
<dbReference type="GO" id="GO:0140664">
    <property type="term" value="F:ATP-dependent DNA damage sensor activity"/>
    <property type="evidence" value="ECO:0007669"/>
    <property type="project" value="InterPro"/>
</dbReference>
<proteinExistence type="predicted"/>
<keyword evidence="4" id="KW-0067">ATP-binding</keyword>
<protein>
    <recommendedName>
        <fullName evidence="7">DNA repair protein RAD51 homolog 3</fullName>
    </recommendedName>
</protein>
<comment type="caution">
    <text evidence="10">The sequence shown here is derived from an EMBL/GenBank/DDBJ whole genome shotgun (WGS) entry which is preliminary data.</text>
</comment>
<feature type="compositionally biased region" description="Acidic residues" evidence="8">
    <location>
        <begin position="386"/>
        <end position="407"/>
    </location>
</feature>
<evidence type="ECO:0000256" key="3">
    <source>
        <dbReference type="ARBA" id="ARBA00022763"/>
    </source>
</evidence>
<dbReference type="GO" id="GO:0033063">
    <property type="term" value="C:Rad51B-Rad51C-Rad51D-XRCC2 complex"/>
    <property type="evidence" value="ECO:0007669"/>
    <property type="project" value="TreeGrafter"/>
</dbReference>
<dbReference type="PANTHER" id="PTHR46239:SF1">
    <property type="entry name" value="DNA REPAIR PROTEIN RAD51 HOMOLOG 3"/>
    <property type="match status" value="1"/>
</dbReference>
<comment type="subcellular location">
    <subcellularLocation>
        <location evidence="1">Nucleus</location>
    </subcellularLocation>
</comment>
<keyword evidence="3" id="KW-0227">DNA damage</keyword>
<dbReference type="GO" id="GO:0007131">
    <property type="term" value="P:reciprocal meiotic recombination"/>
    <property type="evidence" value="ECO:0007669"/>
    <property type="project" value="TreeGrafter"/>
</dbReference>
<evidence type="ECO:0000256" key="8">
    <source>
        <dbReference type="SAM" id="MobiDB-lite"/>
    </source>
</evidence>
<evidence type="ECO:0000256" key="4">
    <source>
        <dbReference type="ARBA" id="ARBA00022840"/>
    </source>
</evidence>
<dbReference type="InterPro" id="IPR020588">
    <property type="entry name" value="RecA_ATP-bd"/>
</dbReference>
<evidence type="ECO:0000313" key="10">
    <source>
        <dbReference type="EMBL" id="KAF3072648.1"/>
    </source>
</evidence>
<organism evidence="10 11">
    <name type="scientific">Trichoderma lentiforme</name>
    <dbReference type="NCBI Taxonomy" id="1567552"/>
    <lineage>
        <taxon>Eukaryota</taxon>
        <taxon>Fungi</taxon>
        <taxon>Dikarya</taxon>
        <taxon>Ascomycota</taxon>
        <taxon>Pezizomycotina</taxon>
        <taxon>Sordariomycetes</taxon>
        <taxon>Hypocreomycetidae</taxon>
        <taxon>Hypocreales</taxon>
        <taxon>Hypocreaceae</taxon>
        <taxon>Trichoderma</taxon>
    </lineage>
</organism>
<dbReference type="InterPro" id="IPR052093">
    <property type="entry name" value="HR_Repair_Mediator"/>
</dbReference>
<gene>
    <name evidence="10" type="ORF">CFAM422_005146</name>
</gene>
<dbReference type="GO" id="GO:0005524">
    <property type="term" value="F:ATP binding"/>
    <property type="evidence" value="ECO:0007669"/>
    <property type="project" value="UniProtKB-KW"/>
</dbReference>
<evidence type="ECO:0000256" key="6">
    <source>
        <dbReference type="ARBA" id="ARBA00023242"/>
    </source>
</evidence>
<dbReference type="GO" id="GO:0000707">
    <property type="term" value="P:meiotic DNA recombinase assembly"/>
    <property type="evidence" value="ECO:0007669"/>
    <property type="project" value="TreeGrafter"/>
</dbReference>
<feature type="compositionally biased region" description="Acidic residues" evidence="8">
    <location>
        <begin position="345"/>
        <end position="364"/>
    </location>
</feature>
<reference evidence="10 11" key="1">
    <citation type="submission" date="2018-06" db="EMBL/GenBank/DDBJ databases">
        <title>Genome analysis of cellulolytic fungus Trichoderma lentiforme CFAM-422.</title>
        <authorList>
            <person name="Steindorff A.S."/>
            <person name="Formighieri E.F."/>
            <person name="Midorikawa G.E.O."/>
            <person name="Tamietti M.S."/>
            <person name="Ramos E.Z."/>
            <person name="Silva A.S."/>
            <person name="Bon E.P.S."/>
            <person name="Mendes T.D."/>
            <person name="Damaso M.C.T."/>
            <person name="Favaro L.C.L."/>
        </authorList>
    </citation>
    <scope>NUCLEOTIDE SEQUENCE [LARGE SCALE GENOMIC DNA]</scope>
    <source>
        <strain evidence="10 11">CFAM-422</strain>
    </source>
</reference>
<dbReference type="GO" id="GO:0008821">
    <property type="term" value="F:crossover junction DNA endonuclease activity"/>
    <property type="evidence" value="ECO:0007669"/>
    <property type="project" value="TreeGrafter"/>
</dbReference>
<evidence type="ECO:0000256" key="7">
    <source>
        <dbReference type="ARBA" id="ARBA00040674"/>
    </source>
</evidence>
<dbReference type="CDD" id="cd01393">
    <property type="entry name" value="RecA-like"/>
    <property type="match status" value="1"/>
</dbReference>
<dbReference type="GO" id="GO:0005657">
    <property type="term" value="C:replication fork"/>
    <property type="evidence" value="ECO:0007669"/>
    <property type="project" value="TreeGrafter"/>
</dbReference>
<evidence type="ECO:0000313" key="11">
    <source>
        <dbReference type="Proteomes" id="UP000801864"/>
    </source>
</evidence>
<dbReference type="InterPro" id="IPR027417">
    <property type="entry name" value="P-loop_NTPase"/>
</dbReference>
<sequence length="417" mass="45001">MDYHAIHGHDIASFDTSSSTHRLPTVPASQAWEDLKAGPATHISTGLETLDRALLGIDSADSQDAALQGGVKRGQVTEIWGPPGCGKTAVGIQLAANALSGGNGVVWVDCFQKLQAQRIANVLKCVKESRHSAETGDPQEIDPSKLVQYSCMTLPHLLAFISRPTTTTIASDVSLIIISSPSALINSSLPRSLERKGNPKQAKGPTQASKRLQGLQFIITTLQKLAATKNCAVVLLSQCATKMRSEQKPTLIPSINTTVWEQGVSARLVLFRDWAWNGNKSSSVFLAGLQKIDGRVVQDAVEHVSAFKIEPAGISSVHYEVSDPGMEVAAMASRPKRKLGQTELEVPDSDDDEDYGWADEDEDALPPPPSQWQGSEDLILGKEAGLSEEEEPDEGLQDYYYEDDEAGDGDRSNNETD</sequence>